<dbReference type="InterPro" id="IPR036508">
    <property type="entry name" value="Chitin-bd_dom_sf"/>
</dbReference>
<evidence type="ECO:0000313" key="5">
    <source>
        <dbReference type="Proteomes" id="UP001283361"/>
    </source>
</evidence>
<name>A0AAE1B412_9GAST</name>
<dbReference type="InterPro" id="IPR050525">
    <property type="entry name" value="ECM_Assembly_Org"/>
</dbReference>
<organism evidence="4 5">
    <name type="scientific">Elysia crispata</name>
    <name type="common">lettuce slug</name>
    <dbReference type="NCBI Taxonomy" id="231223"/>
    <lineage>
        <taxon>Eukaryota</taxon>
        <taxon>Metazoa</taxon>
        <taxon>Spiralia</taxon>
        <taxon>Lophotrochozoa</taxon>
        <taxon>Mollusca</taxon>
        <taxon>Gastropoda</taxon>
        <taxon>Heterobranchia</taxon>
        <taxon>Euthyneura</taxon>
        <taxon>Panpulmonata</taxon>
        <taxon>Sacoglossa</taxon>
        <taxon>Placobranchoidea</taxon>
        <taxon>Plakobranchidae</taxon>
        <taxon>Elysia</taxon>
    </lineage>
</organism>
<dbReference type="InterPro" id="IPR002035">
    <property type="entry name" value="VWF_A"/>
</dbReference>
<evidence type="ECO:0000259" key="3">
    <source>
        <dbReference type="PROSITE" id="PS50940"/>
    </source>
</evidence>
<dbReference type="Pfam" id="PF00092">
    <property type="entry name" value="VWA"/>
    <property type="match status" value="2"/>
</dbReference>
<comment type="caution">
    <text evidence="4">The sequence shown here is derived from an EMBL/GenBank/DDBJ whole genome shotgun (WGS) entry which is preliminary data.</text>
</comment>
<evidence type="ECO:0000256" key="1">
    <source>
        <dbReference type="SAM" id="MobiDB-lite"/>
    </source>
</evidence>
<feature type="compositionally biased region" description="Low complexity" evidence="1">
    <location>
        <begin position="206"/>
        <end position="223"/>
    </location>
</feature>
<proteinExistence type="predicted"/>
<dbReference type="EMBL" id="JAWDGP010000708">
    <property type="protein sequence ID" value="KAK3798207.1"/>
    <property type="molecule type" value="Genomic_DNA"/>
</dbReference>
<sequence>MTNGQNTAGRRCDVPADVVFLMDASDSITDLQWEQEKNFVSELIDSLEVERTAIHVGVIVYSTNIGLVIDLQPFKIKSQLKLLLQDAVHLNGGTDTGKAIARLIDMSDSQGRIEIDAKQIAVIITDGRSTNVPALRTQAPRARNEYGIDFIAVGVGNETFRGELEQIVGPDNQAGLFQVGSFAQLSEVVQQLQDFICEFVPTVTTTTTPEPTTTPTTVSTTSPNIPPFPCADPADVIFLIDGSYSIKPPDWFQGKQFVSYLINSLDIGPDSINIGLIVYGSEIGDIVPLQPYKTKEKLRELSAGLVQPDVGMTNTALGLSRLRTMMRDQGRPGVPHIAIVITDGVSSSEDETRLQASLAKSEGITIFVVGVGEGVERRELEDMSSAPQTLFDAPNFRYLVSIVEQLRDNICSAIKTTLPTPGTTTSAPEIPDLCLQCMVEGGVGFNPYPPDCEKYVVCRPVGQTYDPTIKSCPFGLFWSDKAVSCLDSRYVSCPNDRCRSMMVGGSYASSSGNCRSYFRCSNSSRSTPVCCQTGFRYVDGFGCTYDPSCRDPCPLEVTINNEGACKLRPDPASYYSYYQVVPGSGQVKRSCAPGQVYSSKMCACTYDAASVVPELACSALIQLPFNGSFEDTSHHKQPIEVRGVTMTNFDSAYFDDTGYVTLPSTANLNLGQTFVIKLRFRRRGDFTSDVWNRNWSWGFQSWYNNASNTNTSRRVIVGNTPITAPDKARPSGALPTPLEIITIAKDGTVIRDPRYEVKVNYSWPETNQQRVTVLNLGGLGKLTTPMIQNGIVYVPGSQNRILVQEPTVGVSGSVQFAWKILRVNVDGTTGTVERTGAGAVPLNIQQQYGFNLRAPLRERWWVLAPGGLVLESGEGAMPQDVINRYRGFASGTLVKVFDRGQGIERWRVSRPDESQLQFGNGEIPKSLRDQYTMDKFLGHTRVTAKTWAVLGSDGKVLQQGRGNIPTSIMARYSGDSSVTVLVLTSQDGGAAHWQVMRTSGVKLLEGQGALPEGIAGFVRGRLEMPQISQVTEWRMTLPDGSVRSGTGDIPQSILDLFNRTVTSGSARVFPEAGKDVIRRWTITLPDGSAKRGVGVIPPDVLTLLRSEAYGGVRTKWELILPDGSVRKGTGELPADLADLVMISASRNIGIQKATETVKTWNVTLSDGRTRSGTGDIPADIAAMLRGQGSRLQRQWEITLPDGTVKRGVGEIPADLARLLAPSGERRKRRQAVRGLNTREMDILSNCGATRSLLPSLHLYSGSRDISLTVVTSNNPSGVTVSVPAHESMNDVMFMYNGQQLTGNVNGYIASKPLTGHVISKLSPIMLGRCLFRKSNHFVGEIDMFELYNCLP</sequence>
<dbReference type="GO" id="GO:0005576">
    <property type="term" value="C:extracellular region"/>
    <property type="evidence" value="ECO:0007669"/>
    <property type="project" value="InterPro"/>
</dbReference>
<feature type="region of interest" description="Disordered" evidence="1">
    <location>
        <begin position="206"/>
        <end position="225"/>
    </location>
</feature>
<dbReference type="PANTHER" id="PTHR24020:SF20">
    <property type="entry name" value="PH DOMAIN-CONTAINING PROTEIN"/>
    <property type="match status" value="1"/>
</dbReference>
<dbReference type="Proteomes" id="UP001283361">
    <property type="component" value="Unassembled WGS sequence"/>
</dbReference>
<dbReference type="PROSITE" id="PS50234">
    <property type="entry name" value="VWFA"/>
    <property type="match status" value="2"/>
</dbReference>
<feature type="domain" description="VWFA" evidence="2">
    <location>
        <begin position="17"/>
        <end position="192"/>
    </location>
</feature>
<dbReference type="InterPro" id="IPR036465">
    <property type="entry name" value="vWFA_dom_sf"/>
</dbReference>
<dbReference type="SMART" id="SM00327">
    <property type="entry name" value="VWA"/>
    <property type="match status" value="2"/>
</dbReference>
<dbReference type="PROSITE" id="PS50940">
    <property type="entry name" value="CHIT_BIND_II"/>
    <property type="match status" value="1"/>
</dbReference>
<feature type="domain" description="Chitin-binding type-2" evidence="3">
    <location>
        <begin position="434"/>
        <end position="495"/>
    </location>
</feature>
<protein>
    <submittedName>
        <fullName evidence="4">Uncharacterized protein</fullName>
    </submittedName>
</protein>
<dbReference type="GO" id="GO:0008061">
    <property type="term" value="F:chitin binding"/>
    <property type="evidence" value="ECO:0007669"/>
    <property type="project" value="InterPro"/>
</dbReference>
<evidence type="ECO:0000259" key="2">
    <source>
        <dbReference type="PROSITE" id="PS50234"/>
    </source>
</evidence>
<accession>A0AAE1B412</accession>
<dbReference type="SUPFAM" id="SSF53300">
    <property type="entry name" value="vWA-like"/>
    <property type="match status" value="2"/>
</dbReference>
<evidence type="ECO:0000313" key="4">
    <source>
        <dbReference type="EMBL" id="KAK3798207.1"/>
    </source>
</evidence>
<dbReference type="PRINTS" id="PR00453">
    <property type="entry name" value="VWFADOMAIN"/>
</dbReference>
<dbReference type="PANTHER" id="PTHR24020">
    <property type="entry name" value="COLLAGEN ALPHA"/>
    <property type="match status" value="1"/>
</dbReference>
<dbReference type="SUPFAM" id="SSF57625">
    <property type="entry name" value="Invertebrate chitin-binding proteins"/>
    <property type="match status" value="1"/>
</dbReference>
<dbReference type="InterPro" id="IPR002557">
    <property type="entry name" value="Chitin-bd_dom"/>
</dbReference>
<dbReference type="SMART" id="SM00494">
    <property type="entry name" value="ChtBD2"/>
    <property type="match status" value="2"/>
</dbReference>
<dbReference type="CDD" id="cd01450">
    <property type="entry name" value="vWFA_subfamily_ECM"/>
    <property type="match status" value="2"/>
</dbReference>
<reference evidence="4" key="1">
    <citation type="journal article" date="2023" name="G3 (Bethesda)">
        <title>A reference genome for the long-term kleptoplast-retaining sea slug Elysia crispata morphotype clarki.</title>
        <authorList>
            <person name="Eastman K.E."/>
            <person name="Pendleton A.L."/>
            <person name="Shaikh M.A."/>
            <person name="Suttiyut T."/>
            <person name="Ogas R."/>
            <person name="Tomko P."/>
            <person name="Gavelis G."/>
            <person name="Widhalm J.R."/>
            <person name="Wisecaver J.H."/>
        </authorList>
    </citation>
    <scope>NUCLEOTIDE SEQUENCE</scope>
    <source>
        <strain evidence="4">ECLA1</strain>
    </source>
</reference>
<dbReference type="Gene3D" id="3.40.50.410">
    <property type="entry name" value="von Willebrand factor, type A domain"/>
    <property type="match status" value="2"/>
</dbReference>
<gene>
    <name evidence="4" type="ORF">RRG08_009529</name>
</gene>
<feature type="domain" description="VWFA" evidence="2">
    <location>
        <begin position="235"/>
        <end position="406"/>
    </location>
</feature>
<keyword evidence="5" id="KW-1185">Reference proteome</keyword>